<organism evidence="1">
    <name type="scientific">marine sediment metagenome</name>
    <dbReference type="NCBI Taxonomy" id="412755"/>
    <lineage>
        <taxon>unclassified sequences</taxon>
        <taxon>metagenomes</taxon>
        <taxon>ecological metagenomes</taxon>
    </lineage>
</organism>
<sequence length="185" mass="21304">MKILIACEFSGIVREEFRKRGHDAWSCDLLPTEIKGKHYQGDIRNIIDDMWDMLIGFPPCTHLAVSGARWFLEKRLDGSQEKGIDLFMLLASTDISQIAIENPVGIMSTEWRKPDQYIQPWQFGHGETKKTCLWLKGLPLLRPTNIVEGRESRIHKMPPSKDRGKLRSITYKGFAEAMASQWNFP</sequence>
<evidence type="ECO:0008006" key="2">
    <source>
        <dbReference type="Google" id="ProtNLM"/>
    </source>
</evidence>
<protein>
    <recommendedName>
        <fullName evidence="2">DNA cytosine methyltransferase</fullName>
    </recommendedName>
</protein>
<comment type="caution">
    <text evidence="1">The sequence shown here is derived from an EMBL/GenBank/DDBJ whole genome shotgun (WGS) entry which is preliminary data.</text>
</comment>
<accession>A0A0F9HYP9</accession>
<gene>
    <name evidence="1" type="ORF">LCGC14_1644260</name>
</gene>
<dbReference type="EMBL" id="LAZR01013742">
    <property type="protein sequence ID" value="KKM20551.1"/>
    <property type="molecule type" value="Genomic_DNA"/>
</dbReference>
<name>A0A0F9HYP9_9ZZZZ</name>
<reference evidence="1" key="1">
    <citation type="journal article" date="2015" name="Nature">
        <title>Complex archaea that bridge the gap between prokaryotes and eukaryotes.</title>
        <authorList>
            <person name="Spang A."/>
            <person name="Saw J.H."/>
            <person name="Jorgensen S.L."/>
            <person name="Zaremba-Niedzwiedzka K."/>
            <person name="Martijn J."/>
            <person name="Lind A.E."/>
            <person name="van Eijk R."/>
            <person name="Schleper C."/>
            <person name="Guy L."/>
            <person name="Ettema T.J."/>
        </authorList>
    </citation>
    <scope>NUCLEOTIDE SEQUENCE</scope>
</reference>
<dbReference type="AlphaFoldDB" id="A0A0F9HYP9"/>
<proteinExistence type="predicted"/>
<evidence type="ECO:0000313" key="1">
    <source>
        <dbReference type="EMBL" id="KKM20551.1"/>
    </source>
</evidence>